<comment type="caution">
    <text evidence="4">The sequence shown here is derived from an EMBL/GenBank/DDBJ whole genome shotgun (WGS) entry which is preliminary data.</text>
</comment>
<protein>
    <recommendedName>
        <fullName evidence="6">WD40 repeat-like protein</fullName>
    </recommendedName>
</protein>
<dbReference type="OrthoDB" id="4703at2759"/>
<evidence type="ECO:0000256" key="3">
    <source>
        <dbReference type="ARBA" id="ARBA00023242"/>
    </source>
</evidence>
<dbReference type="InterPro" id="IPR052416">
    <property type="entry name" value="GTF3C_component"/>
</dbReference>
<dbReference type="GO" id="GO:0005634">
    <property type="term" value="C:nucleus"/>
    <property type="evidence" value="ECO:0007669"/>
    <property type="project" value="UniProtKB-SubCell"/>
</dbReference>
<keyword evidence="5" id="KW-1185">Reference proteome</keyword>
<keyword evidence="3" id="KW-0539">Nucleus</keyword>
<dbReference type="Proteomes" id="UP000799776">
    <property type="component" value="Unassembled WGS sequence"/>
</dbReference>
<accession>A0A9P4LV85</accession>
<evidence type="ECO:0000256" key="1">
    <source>
        <dbReference type="ARBA" id="ARBA00004123"/>
    </source>
</evidence>
<dbReference type="Gene3D" id="2.130.10.10">
    <property type="entry name" value="YVTN repeat-like/Quinoprotein amine dehydrogenase"/>
    <property type="match status" value="1"/>
</dbReference>
<dbReference type="SUPFAM" id="SSF50978">
    <property type="entry name" value="WD40 repeat-like"/>
    <property type="match status" value="1"/>
</dbReference>
<dbReference type="InterPro" id="IPR015943">
    <property type="entry name" value="WD40/YVTN_repeat-like_dom_sf"/>
</dbReference>
<name>A0A9P4LV85_9PEZI</name>
<dbReference type="InterPro" id="IPR036322">
    <property type="entry name" value="WD40_repeat_dom_sf"/>
</dbReference>
<dbReference type="EMBL" id="ML978735">
    <property type="protein sequence ID" value="KAF2085019.1"/>
    <property type="molecule type" value="Genomic_DNA"/>
</dbReference>
<dbReference type="GO" id="GO:0006383">
    <property type="term" value="P:transcription by RNA polymerase III"/>
    <property type="evidence" value="ECO:0007669"/>
    <property type="project" value="TreeGrafter"/>
</dbReference>
<evidence type="ECO:0008006" key="6">
    <source>
        <dbReference type="Google" id="ProtNLM"/>
    </source>
</evidence>
<evidence type="ECO:0000313" key="4">
    <source>
        <dbReference type="EMBL" id="KAF2085019.1"/>
    </source>
</evidence>
<gene>
    <name evidence="4" type="ORF">K490DRAFT_47874</name>
</gene>
<keyword evidence="2" id="KW-0804">Transcription</keyword>
<organism evidence="4 5">
    <name type="scientific">Saccharata proteae CBS 121410</name>
    <dbReference type="NCBI Taxonomy" id="1314787"/>
    <lineage>
        <taxon>Eukaryota</taxon>
        <taxon>Fungi</taxon>
        <taxon>Dikarya</taxon>
        <taxon>Ascomycota</taxon>
        <taxon>Pezizomycotina</taxon>
        <taxon>Dothideomycetes</taxon>
        <taxon>Dothideomycetes incertae sedis</taxon>
        <taxon>Botryosphaeriales</taxon>
        <taxon>Saccharataceae</taxon>
        <taxon>Saccharata</taxon>
    </lineage>
</organism>
<proteinExistence type="predicted"/>
<comment type="subcellular location">
    <subcellularLocation>
        <location evidence="1">Nucleus</location>
    </subcellularLocation>
</comment>
<dbReference type="PANTHER" id="PTHR15052">
    <property type="entry name" value="RNA POLYMERASE III TRANSCRIPTION INITIATION FACTOR COMPLEX SUBUNIT"/>
    <property type="match status" value="1"/>
</dbReference>
<evidence type="ECO:0000256" key="2">
    <source>
        <dbReference type="ARBA" id="ARBA00023163"/>
    </source>
</evidence>
<sequence length="576" mass="64226">MHQNSGKSYRIASLFGSLPEDLEHILKTRKKWFEQATMPTHKTSKKGHGGMAYPSIYTAAIRQHESTKGWEWYHERGGEDAFRRRQETRVLSEEESKIYLPNEGASKNVDFLMGPIQKPKLFTLRTAEALNITTAWSEMLEREPSHSRSGWIFNLGGKLQWLQWVANQSGSTQYLAAATLQKPPQDFPPWKNPVAPGFSPTIEWPASIQIWDFKTYKAPGDGKPVKFSTETPPRLSLLLCTKWGPIKQFHWCPLATRESGPNAAERDDIHLGLLAGIWGDGKVRVLDIRYPKSSSPIRIRVDRAAFEAKPPNSIFTSVCWLSATQIAAGTADGSLAIFDIARNPHSSPRPWFYQSVHSSYITSVTSGWPSRPHLLCTASMDGYQRLLDIRSPSIDTLLSQRSRMGSASVTWYEPGQAFIVIDENYTIHALSARRFHMSMACGKAPASILTVAASILHPFMLMGSTDGSVTSTNSLRKIMISKAQMWHQTWFRHEWRAPLKNAAPSTTTTSPGYAADIFKIWVDNGLPNQYEGVVYNTLYEEAAGVTAVAWNPNLCVGGWAAAGMADGLVRVEDLAV</sequence>
<dbReference type="AlphaFoldDB" id="A0A9P4LV85"/>
<dbReference type="PANTHER" id="PTHR15052:SF2">
    <property type="entry name" value="GENERAL TRANSCRIPTION FACTOR 3C POLYPEPTIDE 2"/>
    <property type="match status" value="1"/>
</dbReference>
<evidence type="ECO:0000313" key="5">
    <source>
        <dbReference type="Proteomes" id="UP000799776"/>
    </source>
</evidence>
<reference evidence="4" key="1">
    <citation type="journal article" date="2020" name="Stud. Mycol.">
        <title>101 Dothideomycetes genomes: a test case for predicting lifestyles and emergence of pathogens.</title>
        <authorList>
            <person name="Haridas S."/>
            <person name="Albert R."/>
            <person name="Binder M."/>
            <person name="Bloem J."/>
            <person name="Labutti K."/>
            <person name="Salamov A."/>
            <person name="Andreopoulos B."/>
            <person name="Baker S."/>
            <person name="Barry K."/>
            <person name="Bills G."/>
            <person name="Bluhm B."/>
            <person name="Cannon C."/>
            <person name="Castanera R."/>
            <person name="Culley D."/>
            <person name="Daum C."/>
            <person name="Ezra D."/>
            <person name="Gonzalez J."/>
            <person name="Henrissat B."/>
            <person name="Kuo A."/>
            <person name="Liang C."/>
            <person name="Lipzen A."/>
            <person name="Lutzoni F."/>
            <person name="Magnuson J."/>
            <person name="Mondo S."/>
            <person name="Nolan M."/>
            <person name="Ohm R."/>
            <person name="Pangilinan J."/>
            <person name="Park H.-J."/>
            <person name="Ramirez L."/>
            <person name="Alfaro M."/>
            <person name="Sun H."/>
            <person name="Tritt A."/>
            <person name="Yoshinaga Y."/>
            <person name="Zwiers L.-H."/>
            <person name="Turgeon B."/>
            <person name="Goodwin S."/>
            <person name="Spatafora J."/>
            <person name="Crous P."/>
            <person name="Grigoriev I."/>
        </authorList>
    </citation>
    <scope>NUCLEOTIDE SEQUENCE</scope>
    <source>
        <strain evidence="4">CBS 121410</strain>
    </source>
</reference>
<dbReference type="GO" id="GO:0000127">
    <property type="term" value="C:transcription factor TFIIIC complex"/>
    <property type="evidence" value="ECO:0007669"/>
    <property type="project" value="TreeGrafter"/>
</dbReference>